<dbReference type="Gene3D" id="3.40.630.30">
    <property type="match status" value="1"/>
</dbReference>
<dbReference type="PANTHER" id="PTHR43420">
    <property type="entry name" value="ACETYLTRANSFERASE"/>
    <property type="match status" value="1"/>
</dbReference>
<dbReference type="PANTHER" id="PTHR43420:SF12">
    <property type="entry name" value="N-ACETYLTRANSFERASE DOMAIN-CONTAINING PROTEIN"/>
    <property type="match status" value="1"/>
</dbReference>
<dbReference type="EMBL" id="BOVK01000006">
    <property type="protein sequence ID" value="GIQ67636.1"/>
    <property type="molecule type" value="Genomic_DNA"/>
</dbReference>
<feature type="domain" description="N-acetyltransferase" evidence="3">
    <location>
        <begin position="1"/>
        <end position="146"/>
    </location>
</feature>
<dbReference type="GO" id="GO:0016747">
    <property type="term" value="F:acyltransferase activity, transferring groups other than amino-acyl groups"/>
    <property type="evidence" value="ECO:0007669"/>
    <property type="project" value="InterPro"/>
</dbReference>
<dbReference type="CDD" id="cd04301">
    <property type="entry name" value="NAT_SF"/>
    <property type="match status" value="1"/>
</dbReference>
<dbReference type="Pfam" id="PF00583">
    <property type="entry name" value="Acetyltransf_1"/>
    <property type="match status" value="1"/>
</dbReference>
<evidence type="ECO:0000256" key="2">
    <source>
        <dbReference type="ARBA" id="ARBA00023315"/>
    </source>
</evidence>
<evidence type="ECO:0000313" key="5">
    <source>
        <dbReference type="Proteomes" id="UP000677918"/>
    </source>
</evidence>
<dbReference type="RefSeq" id="WP_213410258.1">
    <property type="nucleotide sequence ID" value="NZ_BOVK01000006.1"/>
</dbReference>
<dbReference type="InterPro" id="IPR000182">
    <property type="entry name" value="GNAT_dom"/>
</dbReference>
<organism evidence="4 5">
    <name type="scientific">Xylanibacillus composti</name>
    <dbReference type="NCBI Taxonomy" id="1572762"/>
    <lineage>
        <taxon>Bacteria</taxon>
        <taxon>Bacillati</taxon>
        <taxon>Bacillota</taxon>
        <taxon>Bacilli</taxon>
        <taxon>Bacillales</taxon>
        <taxon>Paenibacillaceae</taxon>
        <taxon>Xylanibacillus</taxon>
    </lineage>
</organism>
<evidence type="ECO:0000256" key="1">
    <source>
        <dbReference type="ARBA" id="ARBA00022679"/>
    </source>
</evidence>
<dbReference type="AlphaFoldDB" id="A0A8J4H132"/>
<dbReference type="Proteomes" id="UP000677918">
    <property type="component" value="Unassembled WGS sequence"/>
</dbReference>
<dbReference type="PROSITE" id="PS51186">
    <property type="entry name" value="GNAT"/>
    <property type="match status" value="1"/>
</dbReference>
<sequence length="151" mass="17836">MIRSRKPGLDDPMIYRLTRLSLLPYTRRHFPDMKLSRNSVRERLQNGVTLVKRSGGRFKGFVHFLVRGESLWIDLLAVRKLYRRSGIGEQLMQKAEDWGRRKGARQAMLYVNVENEGAKRFYQRRGYRYAHTDRKLHCDLFVKPLVADDPA</sequence>
<accession>A0A8J4H132</accession>
<comment type="caution">
    <text evidence="4">The sequence shown here is derived from an EMBL/GenBank/DDBJ whole genome shotgun (WGS) entry which is preliminary data.</text>
</comment>
<evidence type="ECO:0000313" key="4">
    <source>
        <dbReference type="EMBL" id="GIQ67636.1"/>
    </source>
</evidence>
<protein>
    <recommendedName>
        <fullName evidence="3">N-acetyltransferase domain-containing protein</fullName>
    </recommendedName>
</protein>
<keyword evidence="1" id="KW-0808">Transferase</keyword>
<name>A0A8J4H132_9BACL</name>
<dbReference type="InterPro" id="IPR016181">
    <property type="entry name" value="Acyl_CoA_acyltransferase"/>
</dbReference>
<dbReference type="SUPFAM" id="SSF55729">
    <property type="entry name" value="Acyl-CoA N-acyltransferases (Nat)"/>
    <property type="match status" value="1"/>
</dbReference>
<keyword evidence="2" id="KW-0012">Acyltransferase</keyword>
<dbReference type="InterPro" id="IPR050680">
    <property type="entry name" value="YpeA/RimI_acetyltransf"/>
</dbReference>
<proteinExistence type="predicted"/>
<evidence type="ECO:0000259" key="3">
    <source>
        <dbReference type="PROSITE" id="PS51186"/>
    </source>
</evidence>
<keyword evidence="5" id="KW-1185">Reference proteome</keyword>
<reference evidence="4" key="1">
    <citation type="submission" date="2021-04" db="EMBL/GenBank/DDBJ databases">
        <title>Draft genome sequence of Xylanibacillus composti strain K13.</title>
        <authorList>
            <person name="Uke A."/>
            <person name="Chhe C."/>
            <person name="Baramee S."/>
            <person name="Kosugi A."/>
        </authorList>
    </citation>
    <scope>NUCLEOTIDE SEQUENCE</scope>
    <source>
        <strain evidence="4">K13</strain>
    </source>
</reference>
<gene>
    <name evidence="4" type="ORF">XYCOK13_04600</name>
</gene>